<dbReference type="SUPFAM" id="SSF48403">
    <property type="entry name" value="Ankyrin repeat"/>
    <property type="match status" value="1"/>
</dbReference>
<comment type="caution">
    <text evidence="4">The sequence shown here is derived from an EMBL/GenBank/DDBJ whole genome shotgun (WGS) entry which is preliminary data.</text>
</comment>
<evidence type="ECO:0000313" key="5">
    <source>
        <dbReference type="Proteomes" id="UP001627154"/>
    </source>
</evidence>
<organism evidence="4 5">
    <name type="scientific">Trichogramma kaykai</name>
    <dbReference type="NCBI Taxonomy" id="54128"/>
    <lineage>
        <taxon>Eukaryota</taxon>
        <taxon>Metazoa</taxon>
        <taxon>Ecdysozoa</taxon>
        <taxon>Arthropoda</taxon>
        <taxon>Hexapoda</taxon>
        <taxon>Insecta</taxon>
        <taxon>Pterygota</taxon>
        <taxon>Neoptera</taxon>
        <taxon>Endopterygota</taxon>
        <taxon>Hymenoptera</taxon>
        <taxon>Apocrita</taxon>
        <taxon>Proctotrupomorpha</taxon>
        <taxon>Chalcidoidea</taxon>
        <taxon>Trichogrammatidae</taxon>
        <taxon>Trichogramma</taxon>
    </lineage>
</organism>
<dbReference type="InterPro" id="IPR002110">
    <property type="entry name" value="Ankyrin_rpt"/>
</dbReference>
<dbReference type="Pfam" id="PF12796">
    <property type="entry name" value="Ank_2"/>
    <property type="match status" value="1"/>
</dbReference>
<dbReference type="Proteomes" id="UP001627154">
    <property type="component" value="Unassembled WGS sequence"/>
</dbReference>
<keyword evidence="5" id="KW-1185">Reference proteome</keyword>
<dbReference type="PANTHER" id="PTHR24180">
    <property type="entry name" value="CYCLIN-DEPENDENT KINASE INHIBITOR 2C-RELATED"/>
    <property type="match status" value="1"/>
</dbReference>
<evidence type="ECO:0008006" key="6">
    <source>
        <dbReference type="Google" id="ProtNLM"/>
    </source>
</evidence>
<keyword evidence="1" id="KW-0677">Repeat</keyword>
<dbReference type="PROSITE" id="PS50088">
    <property type="entry name" value="ANK_REPEAT"/>
    <property type="match status" value="1"/>
</dbReference>
<gene>
    <name evidence="4" type="ORF">TKK_001585</name>
</gene>
<dbReference type="PANTHER" id="PTHR24180:SF45">
    <property type="entry name" value="POLY [ADP-RIBOSE] POLYMERASE TANKYRASE"/>
    <property type="match status" value="1"/>
</dbReference>
<dbReference type="Gene3D" id="1.25.40.20">
    <property type="entry name" value="Ankyrin repeat-containing domain"/>
    <property type="match status" value="1"/>
</dbReference>
<proteinExistence type="predicted"/>
<keyword evidence="2 3" id="KW-0040">ANK repeat</keyword>
<reference evidence="4 5" key="1">
    <citation type="journal article" date="2024" name="bioRxiv">
        <title>A reference genome for Trichogramma kaykai: A tiny desert-dwelling parasitoid wasp with competing sex-ratio distorters.</title>
        <authorList>
            <person name="Culotta J."/>
            <person name="Lindsey A.R."/>
        </authorList>
    </citation>
    <scope>NUCLEOTIDE SEQUENCE [LARGE SCALE GENOMIC DNA]</scope>
    <source>
        <strain evidence="4 5">KSX58</strain>
    </source>
</reference>
<dbReference type="InterPro" id="IPR036770">
    <property type="entry name" value="Ankyrin_rpt-contain_sf"/>
</dbReference>
<dbReference type="SMART" id="SM00248">
    <property type="entry name" value="ANK"/>
    <property type="match status" value="4"/>
</dbReference>
<sequence>MSAPNHHRDLRFYVTHEWLDINNVSKLKSLRESVNWEIEEERCQLLDQLYPLMDDWRLLLPNLRKIFRAREINWLLVEDLRKNEQSASSFARFLSQGGYRDEPDLDEATGRPLLNGITPVHFAARHGLSLHLNLSIFRMYPARSNYVDEHGWSHFHVACRWSFSSERIQEFLGLGQDPNEPLPTTGDTPLLLRIQSGSFNRLRVQALLRACADPNLANEEGLTPLHCLCRSKDFIEFEWARLFFKLCDDVLNRPLQIDAVDNQGWTPLRYAVASILPDSVDALLNRGATVSGFVFPTELYSGGNDPSKRPLGFDLRHLYRAGGVLAIVERLEKAGYELSRADATIIMRFFHDCGSFDVASEDNERSWYSDEKWAEEAKKIAARDDTDPSQLSLYDLTRSSPREAAKLLAYKDYFDLALSVPMLTPATRVKRPSSGRTTTVAIQTLETCAVYLAEKLSRGFFESWALEPFMRLIRDRLPILCCDMILENLRNVDLYNIFAWRQICDRGRRKSCTWYKM</sequence>
<name>A0ABD2XLZ1_9HYME</name>
<accession>A0ABD2XLZ1</accession>
<evidence type="ECO:0000313" key="4">
    <source>
        <dbReference type="EMBL" id="KAL3406216.1"/>
    </source>
</evidence>
<protein>
    <recommendedName>
        <fullName evidence="6">Ankyrin</fullName>
    </recommendedName>
</protein>
<dbReference type="InterPro" id="IPR051637">
    <property type="entry name" value="Ank_repeat_dom-contain_49"/>
</dbReference>
<evidence type="ECO:0000256" key="3">
    <source>
        <dbReference type="PROSITE-ProRule" id="PRU00023"/>
    </source>
</evidence>
<feature type="repeat" description="ANK" evidence="3">
    <location>
        <begin position="185"/>
        <end position="219"/>
    </location>
</feature>
<dbReference type="EMBL" id="JBJJXI010000019">
    <property type="protein sequence ID" value="KAL3406216.1"/>
    <property type="molecule type" value="Genomic_DNA"/>
</dbReference>
<evidence type="ECO:0000256" key="2">
    <source>
        <dbReference type="ARBA" id="ARBA00023043"/>
    </source>
</evidence>
<dbReference type="AlphaFoldDB" id="A0ABD2XLZ1"/>
<evidence type="ECO:0000256" key="1">
    <source>
        <dbReference type="ARBA" id="ARBA00022737"/>
    </source>
</evidence>